<dbReference type="InterPro" id="IPR003959">
    <property type="entry name" value="ATPase_AAA_core"/>
</dbReference>
<evidence type="ECO:0008006" key="5">
    <source>
        <dbReference type="Google" id="ProtNLM"/>
    </source>
</evidence>
<dbReference type="PANTHER" id="PTHR43581">
    <property type="entry name" value="ATP/GTP PHOSPHATASE"/>
    <property type="match status" value="1"/>
</dbReference>
<dbReference type="InterPro" id="IPR027417">
    <property type="entry name" value="P-loop_NTPase"/>
</dbReference>
<dbReference type="EMBL" id="ABXP02000042">
    <property type="protein sequence ID" value="KKC30235.1"/>
    <property type="molecule type" value="Genomic_DNA"/>
</dbReference>
<accession>A0A0F5PNR2</accession>
<proteinExistence type="predicted"/>
<evidence type="ECO:0000259" key="2">
    <source>
        <dbReference type="Pfam" id="PF20469"/>
    </source>
</evidence>
<feature type="domain" description="OLD protein-like TOPRIM" evidence="2">
    <location>
        <begin position="383"/>
        <end position="448"/>
    </location>
</feature>
<reference evidence="3 4" key="2">
    <citation type="journal article" date="2015" name="BMC Genomics">
        <title>Analysis of three genomes within the thermophilic bacterial species Caldanaerobacter subterraneus with a focus on carbon monoxide dehydrogenase evolution and hydrolase diversity.</title>
        <authorList>
            <person name="Sant'Anna F.H."/>
            <person name="Lebedinsky A.V."/>
            <person name="Sokolova T.G."/>
            <person name="Robb F.T."/>
            <person name="Gonzalez J.M."/>
        </authorList>
    </citation>
    <scope>NUCLEOTIDE SEQUENCE [LARGE SCALE GENOMIC DNA]</scope>
    <source>
        <strain evidence="3 4">DSM 12653</strain>
    </source>
</reference>
<dbReference type="PANTHER" id="PTHR43581:SF4">
    <property type="entry name" value="ATP_GTP PHOSPHATASE"/>
    <property type="match status" value="1"/>
</dbReference>
<dbReference type="CDD" id="cd01026">
    <property type="entry name" value="TOPRIM_OLD"/>
    <property type="match status" value="1"/>
</dbReference>
<dbReference type="InterPro" id="IPR034139">
    <property type="entry name" value="TOPRIM_OLD"/>
</dbReference>
<dbReference type="Proteomes" id="UP000010146">
    <property type="component" value="Unassembled WGS sequence"/>
</dbReference>
<gene>
    <name evidence="3" type="ORF">CDSM653_00713</name>
</gene>
<protein>
    <recommendedName>
        <fullName evidence="5">ATP-dependent endonuclease</fullName>
    </recommendedName>
</protein>
<dbReference type="Pfam" id="PF20469">
    <property type="entry name" value="OLD-like_TOPRIM"/>
    <property type="match status" value="1"/>
</dbReference>
<dbReference type="SUPFAM" id="SSF52540">
    <property type="entry name" value="P-loop containing nucleoside triphosphate hydrolases"/>
    <property type="match status" value="1"/>
</dbReference>
<feature type="domain" description="ATPase AAA-type core" evidence="1">
    <location>
        <begin position="25"/>
        <end position="336"/>
    </location>
</feature>
<name>A0A0F5PNR2_9THEO</name>
<reference evidence="3 4" key="1">
    <citation type="submission" date="2008-07" db="EMBL/GenBank/DDBJ databases">
        <authorList>
            <person name="Gonzalez J."/>
            <person name="Sokolova T."/>
            <person name="Ferriera S."/>
            <person name="Johnson J."/>
            <person name="Kravitz S."/>
            <person name="Beeson K."/>
            <person name="Sutton G."/>
            <person name="Rogers Y.-H."/>
            <person name="Friedman R."/>
            <person name="Frazier M."/>
            <person name="Venter J.C."/>
        </authorList>
    </citation>
    <scope>NUCLEOTIDE SEQUENCE [LARGE SCALE GENOMIC DNA]</scope>
    <source>
        <strain evidence="3 4">DSM 12653</strain>
    </source>
</reference>
<evidence type="ECO:0000259" key="1">
    <source>
        <dbReference type="Pfam" id="PF13304"/>
    </source>
</evidence>
<dbReference type="AlphaFoldDB" id="A0A0F5PNR2"/>
<comment type="caution">
    <text evidence="3">The sequence shown here is derived from an EMBL/GenBank/DDBJ whole genome shotgun (WGS) entry which is preliminary data.</text>
</comment>
<organism evidence="3 4">
    <name type="scientific">Caldanaerobacter subterraneus subsp. pacificus DSM 12653</name>
    <dbReference type="NCBI Taxonomy" id="391606"/>
    <lineage>
        <taxon>Bacteria</taxon>
        <taxon>Bacillati</taxon>
        <taxon>Bacillota</taxon>
        <taxon>Clostridia</taxon>
        <taxon>Thermoanaerobacterales</taxon>
        <taxon>Thermoanaerobacteraceae</taxon>
        <taxon>Caldanaerobacter</taxon>
    </lineage>
</organism>
<dbReference type="InterPro" id="IPR051396">
    <property type="entry name" value="Bact_Antivir_Def_Nuclease"/>
</dbReference>
<sequence>MKIIGLQIKNFRNLDDVKMLLHPDINFLVGENDLGKSNFLDMLDIIFNGRRFKEDDFFDKEKPIEIQITLGLDDIEKGIFGDLFDPQNSDVINIMIRQETPDEDIRYFHRESEEEIHYSDFRCVNFIKYDSLRSPKEELTFYRGKGVGKFLNYLVEKFFKNMEQNILDIEDFIKKDQIDQIVSYINQKLEKLKTFKKFGIVTSIEGEAKSLIYRLLTMKDSKGLDIQKMGYGVQFLTLVILSIMEKIMYLLEDKRRQKCIYSLREKENVQNYISLILGLDEPEIHLHPYMQRSLIKYIYSILLNENAEFSSLLKELFNIDKILGQAIIVTHSPNILLNDYRQIVRFYPFQGYSIKIKSGVEIKLNSQEEKHLLMNFPYIKEAFFSKCVIVVEGETEFGALPIWGEKILGDMDEYGISIIKAGGKKSAIPVSKLLEQFDIYSIPIIDKDTEPPEDYDNLITTNQKDFEEEVVEKLLNKNKELLFQLIEAFDDKGLERKIQKGKLKQIAERYKINIDWDEKDYKFSEIHGFNNLNLTKAMFLAWLDINKSVILGRFIGEKLERSYIPEPYLNAIKKAKGVAGE</sequence>
<reference evidence="4" key="3">
    <citation type="submission" date="2015-02" db="EMBL/GenBank/DDBJ databases">
        <title>Genome analysis of three genomes within the thermophilic hydrogenogenic bacterial species Caldanaerobacter subterraneus.</title>
        <authorList>
            <person name="Sant'Anna F.H."/>
            <person name="Lebedinsky A."/>
            <person name="Sokolova T."/>
            <person name="Robb F.T."/>
            <person name="Gonzalez J.M."/>
        </authorList>
    </citation>
    <scope>NUCLEOTIDE SEQUENCE [LARGE SCALE GENOMIC DNA]</scope>
    <source>
        <strain evidence="4">DSM 12653</strain>
    </source>
</reference>
<dbReference type="Pfam" id="PF13304">
    <property type="entry name" value="AAA_21"/>
    <property type="match status" value="1"/>
</dbReference>
<evidence type="ECO:0000313" key="4">
    <source>
        <dbReference type="Proteomes" id="UP000010146"/>
    </source>
</evidence>
<evidence type="ECO:0000313" key="3">
    <source>
        <dbReference type="EMBL" id="KKC30235.1"/>
    </source>
</evidence>
<dbReference type="RefSeq" id="WP_043883917.1">
    <property type="nucleotide sequence ID" value="NZ_ABXP02000042.1"/>
</dbReference>
<dbReference type="Gene3D" id="3.40.50.300">
    <property type="entry name" value="P-loop containing nucleotide triphosphate hydrolases"/>
    <property type="match status" value="1"/>
</dbReference>